<dbReference type="EMBL" id="PGCI01000237">
    <property type="protein sequence ID" value="PLW32696.1"/>
    <property type="molecule type" value="Genomic_DNA"/>
</dbReference>
<dbReference type="PANTHER" id="PTHR45786:SF74">
    <property type="entry name" value="ATP-DEPENDENT DNA HELICASE"/>
    <property type="match status" value="1"/>
</dbReference>
<name>A0A2N5U4P3_9BASI</name>
<sequence>MPDAAKFAYFPSQNNKRSIQQNPHYSVPDRLGPCNVICDGCKVLHYEEEVTGPRKPGAPVAFSTCCQKNKVTLPYVDKDAKAFQEQLQTMFEGDEPGGMSHLILSIKPKGKRKACFSQIFVIGKGGTEEAEFWLRRAQGSGKGGFGSFKLSTSIIEQLINLLENCNPYAKKYRVALDILVKSSSATLALNGISQPGLSNKRYNKPTVEEVAVVIEGAGHVIQPRQIVLKRRSGRLKVISDIHLGYFPLRYPLFFPYGSQQWDGLFKAWTPLWQFSPILYGKALLQELMDDMYVRVKRSQTNYLWHNQDKLKVKNYKGLVESLKNKNNPSGKKVVLPSSFIGSPCVMSQLYQDTMAICRVHGAPSLFITMTANPNWPEVREVIPEGANAADHPAEM</sequence>
<dbReference type="InterPro" id="IPR025476">
    <property type="entry name" value="Helitron_helicase-like"/>
</dbReference>
<dbReference type="PANTHER" id="PTHR45786">
    <property type="entry name" value="DNA BINDING PROTEIN-LIKE"/>
    <property type="match status" value="1"/>
</dbReference>
<dbReference type="AlphaFoldDB" id="A0A2N5U4P3"/>
<dbReference type="Proteomes" id="UP000235392">
    <property type="component" value="Unassembled WGS sequence"/>
</dbReference>
<dbReference type="Pfam" id="PF14214">
    <property type="entry name" value="Helitron_like_N"/>
    <property type="match status" value="1"/>
</dbReference>
<organism evidence="2 3">
    <name type="scientific">Puccinia coronata f. sp. avenae</name>
    <dbReference type="NCBI Taxonomy" id="200324"/>
    <lineage>
        <taxon>Eukaryota</taxon>
        <taxon>Fungi</taxon>
        <taxon>Dikarya</taxon>
        <taxon>Basidiomycota</taxon>
        <taxon>Pucciniomycotina</taxon>
        <taxon>Pucciniomycetes</taxon>
        <taxon>Pucciniales</taxon>
        <taxon>Pucciniaceae</taxon>
        <taxon>Puccinia</taxon>
    </lineage>
</organism>
<reference evidence="2 3" key="1">
    <citation type="submission" date="2017-11" db="EMBL/GenBank/DDBJ databases">
        <title>De novo assembly and phasing of dikaryotic genomes from two isolates of Puccinia coronata f. sp. avenae, the causal agent of oat crown rust.</title>
        <authorList>
            <person name="Miller M.E."/>
            <person name="Zhang Y."/>
            <person name="Omidvar V."/>
            <person name="Sperschneider J."/>
            <person name="Schwessinger B."/>
            <person name="Raley C."/>
            <person name="Palmer J.M."/>
            <person name="Garnica D."/>
            <person name="Upadhyaya N."/>
            <person name="Rathjen J."/>
            <person name="Taylor J.M."/>
            <person name="Park R.F."/>
            <person name="Dodds P.N."/>
            <person name="Hirsch C.D."/>
            <person name="Kianian S.F."/>
            <person name="Figueroa M."/>
        </authorList>
    </citation>
    <scope>NUCLEOTIDE SEQUENCE [LARGE SCALE GENOMIC DNA]</scope>
    <source>
        <strain evidence="2">12SD80</strain>
    </source>
</reference>
<feature type="non-terminal residue" evidence="2">
    <location>
        <position position="395"/>
    </location>
</feature>
<comment type="caution">
    <text evidence="2">The sequence shown here is derived from an EMBL/GenBank/DDBJ whole genome shotgun (WGS) entry which is preliminary data.</text>
</comment>
<gene>
    <name evidence="2" type="ORF">PCASD_16839</name>
</gene>
<evidence type="ECO:0000313" key="3">
    <source>
        <dbReference type="Proteomes" id="UP000235392"/>
    </source>
</evidence>
<protein>
    <recommendedName>
        <fullName evidence="1">Helitron helicase-like domain-containing protein</fullName>
    </recommendedName>
</protein>
<evidence type="ECO:0000259" key="1">
    <source>
        <dbReference type="Pfam" id="PF14214"/>
    </source>
</evidence>
<accession>A0A2N5U4P3</accession>
<evidence type="ECO:0000313" key="2">
    <source>
        <dbReference type="EMBL" id="PLW32696.1"/>
    </source>
</evidence>
<feature type="domain" description="Helitron helicase-like" evidence="1">
    <location>
        <begin position="273"/>
        <end position="392"/>
    </location>
</feature>
<proteinExistence type="predicted"/>